<dbReference type="Gene3D" id="1.10.1790.10">
    <property type="entry name" value="PRD domain"/>
    <property type="match status" value="1"/>
</dbReference>
<protein>
    <recommendedName>
        <fullName evidence="2">PRD domain-containing protein</fullName>
    </recommendedName>
</protein>
<dbReference type="STRING" id="1423730.FC75_GL000007"/>
<evidence type="ECO:0000313" key="3">
    <source>
        <dbReference type="EMBL" id="KRN21077.1"/>
    </source>
</evidence>
<organism evidence="3 4">
    <name type="scientific">Lacticaseibacillus camelliae DSM 22697 = JCM 13995</name>
    <dbReference type="NCBI Taxonomy" id="1423730"/>
    <lineage>
        <taxon>Bacteria</taxon>
        <taxon>Bacillati</taxon>
        <taxon>Bacillota</taxon>
        <taxon>Bacilli</taxon>
        <taxon>Lactobacillales</taxon>
        <taxon>Lactobacillaceae</taxon>
        <taxon>Lacticaseibacillus</taxon>
    </lineage>
</organism>
<dbReference type="SMART" id="SM01061">
    <property type="entry name" value="CAT_RBD"/>
    <property type="match status" value="1"/>
</dbReference>
<dbReference type="EMBL" id="AYZJ01000065">
    <property type="protein sequence ID" value="KRN21077.1"/>
    <property type="molecule type" value="Genomic_DNA"/>
</dbReference>
<dbReference type="Proteomes" id="UP000050865">
    <property type="component" value="Unassembled WGS sequence"/>
</dbReference>
<keyword evidence="1" id="KW-0677">Repeat</keyword>
<dbReference type="InterPro" id="IPR050661">
    <property type="entry name" value="BglG_antiterminators"/>
</dbReference>
<name>A0A0R2F461_9LACO</name>
<evidence type="ECO:0000259" key="2">
    <source>
        <dbReference type="PROSITE" id="PS51372"/>
    </source>
</evidence>
<reference evidence="3 4" key="1">
    <citation type="journal article" date="2015" name="Genome Announc.">
        <title>Expanding the biotechnology potential of lactobacilli through comparative genomics of 213 strains and associated genera.</title>
        <authorList>
            <person name="Sun Z."/>
            <person name="Harris H.M."/>
            <person name="McCann A."/>
            <person name="Guo C."/>
            <person name="Argimon S."/>
            <person name="Zhang W."/>
            <person name="Yang X."/>
            <person name="Jeffery I.B."/>
            <person name="Cooney J.C."/>
            <person name="Kagawa T.F."/>
            <person name="Liu W."/>
            <person name="Song Y."/>
            <person name="Salvetti E."/>
            <person name="Wrobel A."/>
            <person name="Rasinkangas P."/>
            <person name="Parkhill J."/>
            <person name="Rea M.C."/>
            <person name="O'Sullivan O."/>
            <person name="Ritari J."/>
            <person name="Douillard F.P."/>
            <person name="Paul Ross R."/>
            <person name="Yang R."/>
            <person name="Briner A.E."/>
            <person name="Felis G.E."/>
            <person name="de Vos W.M."/>
            <person name="Barrangou R."/>
            <person name="Klaenhammer T.R."/>
            <person name="Caufield P.W."/>
            <person name="Cui Y."/>
            <person name="Zhang H."/>
            <person name="O'Toole P.W."/>
        </authorList>
    </citation>
    <scope>NUCLEOTIDE SEQUENCE [LARGE SCALE GENOMIC DNA]</scope>
    <source>
        <strain evidence="3 4">DSM 22697</strain>
    </source>
</reference>
<dbReference type="GO" id="GO:0003723">
    <property type="term" value="F:RNA binding"/>
    <property type="evidence" value="ECO:0007669"/>
    <property type="project" value="InterPro"/>
</dbReference>
<dbReference type="InterPro" id="IPR004341">
    <property type="entry name" value="CAT_RNA-bd_dom"/>
</dbReference>
<comment type="caution">
    <text evidence="3">The sequence shown here is derived from an EMBL/GenBank/DDBJ whole genome shotgun (WGS) entry which is preliminary data.</text>
</comment>
<dbReference type="InterPro" id="IPR036650">
    <property type="entry name" value="CAT_RNA-bd_dom_sf"/>
</dbReference>
<keyword evidence="4" id="KW-1185">Reference proteome</keyword>
<accession>A0A0R2F461</accession>
<dbReference type="GO" id="GO:0006355">
    <property type="term" value="P:regulation of DNA-templated transcription"/>
    <property type="evidence" value="ECO:0007669"/>
    <property type="project" value="InterPro"/>
</dbReference>
<dbReference type="Gene3D" id="2.30.24.10">
    <property type="entry name" value="CAT RNA-binding domain"/>
    <property type="match status" value="1"/>
</dbReference>
<proteinExistence type="predicted"/>
<sequence>MEIIERINASVVVTKTSHGREEIILGRDIATNTESEAGLAEDRVNQRFTLQTKLLQRRYVKLVQCVPFEAAQLAAEIIARARALGIKPADSIYLTLTEQLAIAMARTKHHQPAPPRLVFDLAAYFPRETGLGIWALDLVAYRTGITLPQTVGEQLTLTFLQAECEDTDTELDVVLQVMHESLHIVQTEFGYSPNIHSAAYLSFITHLKNFAKRMYHHQPTAAHDRTLIRDINTRYRHSAAVAEKITDTLRDRYLYQPTAAECAHLTLNIERLIYHAQAN</sequence>
<dbReference type="Pfam" id="PF00874">
    <property type="entry name" value="PRD"/>
    <property type="match status" value="1"/>
</dbReference>
<feature type="domain" description="PRD" evidence="2">
    <location>
        <begin position="169"/>
        <end position="279"/>
    </location>
</feature>
<dbReference type="PANTHER" id="PTHR30185:SF15">
    <property type="entry name" value="CRYPTIC BETA-GLUCOSIDE BGL OPERON ANTITERMINATOR"/>
    <property type="match status" value="1"/>
</dbReference>
<dbReference type="RefSeq" id="WP_056989742.1">
    <property type="nucleotide sequence ID" value="NZ_AYZJ01000065.1"/>
</dbReference>
<evidence type="ECO:0000256" key="1">
    <source>
        <dbReference type="ARBA" id="ARBA00022737"/>
    </source>
</evidence>
<gene>
    <name evidence="3" type="ORF">FC75_GL000007</name>
</gene>
<evidence type="ECO:0000313" key="4">
    <source>
        <dbReference type="Proteomes" id="UP000050865"/>
    </source>
</evidence>
<dbReference type="PROSITE" id="PS51372">
    <property type="entry name" value="PRD_2"/>
    <property type="match status" value="1"/>
</dbReference>
<dbReference type="AlphaFoldDB" id="A0A0R2F461"/>
<dbReference type="PATRIC" id="fig|1423730.4.peg.9"/>
<dbReference type="SUPFAM" id="SSF63520">
    <property type="entry name" value="PTS-regulatory domain, PRD"/>
    <property type="match status" value="1"/>
</dbReference>
<dbReference type="PANTHER" id="PTHR30185">
    <property type="entry name" value="CRYPTIC BETA-GLUCOSIDE BGL OPERON ANTITERMINATOR"/>
    <property type="match status" value="1"/>
</dbReference>
<dbReference type="InterPro" id="IPR011608">
    <property type="entry name" value="PRD"/>
</dbReference>
<dbReference type="InterPro" id="IPR036634">
    <property type="entry name" value="PRD_sf"/>
</dbReference>